<name>A0ABM7SSN3_9MYCO</name>
<organism evidence="2 3">
    <name type="scientific">Mycobacterium senriense</name>
    <dbReference type="NCBI Taxonomy" id="2775496"/>
    <lineage>
        <taxon>Bacteria</taxon>
        <taxon>Bacillati</taxon>
        <taxon>Actinomycetota</taxon>
        <taxon>Actinomycetes</taxon>
        <taxon>Mycobacteriales</taxon>
        <taxon>Mycobacteriaceae</taxon>
        <taxon>Mycobacterium</taxon>
        <taxon>Mycobacterium avium complex (MAC)</taxon>
    </lineage>
</organism>
<dbReference type="RefSeq" id="WP_221042850.1">
    <property type="nucleotide sequence ID" value="NZ_AP024828.1"/>
</dbReference>
<keyword evidence="3" id="KW-1185">Reference proteome</keyword>
<evidence type="ECO:0000313" key="2">
    <source>
        <dbReference type="EMBL" id="BCZ24340.1"/>
    </source>
</evidence>
<dbReference type="EMBL" id="AP024828">
    <property type="protein sequence ID" value="BCZ24340.1"/>
    <property type="molecule type" value="Genomic_DNA"/>
</dbReference>
<feature type="compositionally biased region" description="Low complexity" evidence="1">
    <location>
        <begin position="44"/>
        <end position="54"/>
    </location>
</feature>
<protein>
    <submittedName>
        <fullName evidence="2">Uncharacterized protein</fullName>
    </submittedName>
</protein>
<feature type="region of interest" description="Disordered" evidence="1">
    <location>
        <begin position="31"/>
        <end position="54"/>
    </location>
</feature>
<dbReference type="Proteomes" id="UP000826012">
    <property type="component" value="Chromosome"/>
</dbReference>
<reference evidence="2 3" key="1">
    <citation type="submission" date="2021-07" db="EMBL/GenBank/DDBJ databases">
        <title>Complete genome sequence of nontuberculous Mycobacterium sp. TY59.</title>
        <authorList>
            <person name="Fukushima K."/>
        </authorList>
    </citation>
    <scope>NUCLEOTIDE SEQUENCE [LARGE SCALE GENOMIC DNA]</scope>
    <source>
        <strain evidence="2 3">TY59</strain>
    </source>
</reference>
<gene>
    <name evidence="2" type="ORF">MTY59_41950</name>
</gene>
<accession>A0ABM7SSN3</accession>
<proteinExistence type="predicted"/>
<sequence>MRTPITKAIAMFGGAAAVVLTVGFGADGVSPTGSASTMAPHPSPGVTTTQPGTPGPGVHIATLAGCIPGANC</sequence>
<evidence type="ECO:0000313" key="3">
    <source>
        <dbReference type="Proteomes" id="UP000826012"/>
    </source>
</evidence>
<evidence type="ECO:0000256" key="1">
    <source>
        <dbReference type="SAM" id="MobiDB-lite"/>
    </source>
</evidence>